<keyword evidence="3" id="KW-1185">Reference proteome</keyword>
<dbReference type="EMBL" id="JARJCW010000126">
    <property type="protein sequence ID" value="KAJ7191970.1"/>
    <property type="molecule type" value="Genomic_DNA"/>
</dbReference>
<dbReference type="Proteomes" id="UP001219525">
    <property type="component" value="Unassembled WGS sequence"/>
</dbReference>
<name>A0AAD6USN4_9AGAR</name>
<protein>
    <recommendedName>
        <fullName evidence="4">Ricin B lectin domain-containing protein</fullName>
    </recommendedName>
</protein>
<feature type="signal peptide" evidence="1">
    <location>
        <begin position="1"/>
        <end position="18"/>
    </location>
</feature>
<proteinExistence type="predicted"/>
<dbReference type="AlphaFoldDB" id="A0AAD6USN4"/>
<reference evidence="2" key="1">
    <citation type="submission" date="2023-03" db="EMBL/GenBank/DDBJ databases">
        <title>Massive genome expansion in bonnet fungi (Mycena s.s.) driven by repeated elements and novel gene families across ecological guilds.</title>
        <authorList>
            <consortium name="Lawrence Berkeley National Laboratory"/>
            <person name="Harder C.B."/>
            <person name="Miyauchi S."/>
            <person name="Viragh M."/>
            <person name="Kuo A."/>
            <person name="Thoen E."/>
            <person name="Andreopoulos B."/>
            <person name="Lu D."/>
            <person name="Skrede I."/>
            <person name="Drula E."/>
            <person name="Henrissat B."/>
            <person name="Morin E."/>
            <person name="Kohler A."/>
            <person name="Barry K."/>
            <person name="LaButti K."/>
            <person name="Morin E."/>
            <person name="Salamov A."/>
            <person name="Lipzen A."/>
            <person name="Mereny Z."/>
            <person name="Hegedus B."/>
            <person name="Baldrian P."/>
            <person name="Stursova M."/>
            <person name="Weitz H."/>
            <person name="Taylor A."/>
            <person name="Grigoriev I.V."/>
            <person name="Nagy L.G."/>
            <person name="Martin F."/>
            <person name="Kauserud H."/>
        </authorList>
    </citation>
    <scope>NUCLEOTIDE SEQUENCE</scope>
    <source>
        <strain evidence="2">9144</strain>
    </source>
</reference>
<accession>A0AAD6USN4</accession>
<evidence type="ECO:0000313" key="3">
    <source>
        <dbReference type="Proteomes" id="UP001219525"/>
    </source>
</evidence>
<gene>
    <name evidence="2" type="ORF">GGX14DRAFT_701496</name>
</gene>
<dbReference type="InterPro" id="IPR035992">
    <property type="entry name" value="Ricin_B-like_lectins"/>
</dbReference>
<comment type="caution">
    <text evidence="2">The sequence shown here is derived from an EMBL/GenBank/DDBJ whole genome shotgun (WGS) entry which is preliminary data.</text>
</comment>
<evidence type="ECO:0000313" key="2">
    <source>
        <dbReference type="EMBL" id="KAJ7191970.1"/>
    </source>
</evidence>
<feature type="chain" id="PRO_5042149436" description="Ricin B lectin domain-containing protein" evidence="1">
    <location>
        <begin position="19"/>
        <end position="180"/>
    </location>
</feature>
<dbReference type="SUPFAM" id="SSF50370">
    <property type="entry name" value="Ricin B-like lectins"/>
    <property type="match status" value="1"/>
</dbReference>
<evidence type="ECO:0000256" key="1">
    <source>
        <dbReference type="SAM" id="SignalP"/>
    </source>
</evidence>
<sequence>MFSKLIPLALCALSFVQAFPVSYNQNAISCAVSVDYEVAPQGDLSVQDLPGPSPLRLRNVGIKGTGAFVAAGSGEVLIDRSNDQHGNDGMWIAVQSGSTYKIGNVGRNMFVSVGEGNRLFVRQGATPAAFSLLYNGADTYKIQLAGQNLVWEGIYGSTGYGYVGLQPRSTGNQDWQWTRS</sequence>
<organism evidence="2 3">
    <name type="scientific">Mycena pura</name>
    <dbReference type="NCBI Taxonomy" id="153505"/>
    <lineage>
        <taxon>Eukaryota</taxon>
        <taxon>Fungi</taxon>
        <taxon>Dikarya</taxon>
        <taxon>Basidiomycota</taxon>
        <taxon>Agaricomycotina</taxon>
        <taxon>Agaricomycetes</taxon>
        <taxon>Agaricomycetidae</taxon>
        <taxon>Agaricales</taxon>
        <taxon>Marasmiineae</taxon>
        <taxon>Mycenaceae</taxon>
        <taxon>Mycena</taxon>
    </lineage>
</organism>
<keyword evidence="1" id="KW-0732">Signal</keyword>
<evidence type="ECO:0008006" key="4">
    <source>
        <dbReference type="Google" id="ProtNLM"/>
    </source>
</evidence>